<protein>
    <submittedName>
        <fullName evidence="3">Uncharacterized protein</fullName>
    </submittedName>
</protein>
<keyword evidence="4" id="KW-1185">Reference proteome</keyword>
<feature type="compositionally biased region" description="Acidic residues" evidence="1">
    <location>
        <begin position="178"/>
        <end position="187"/>
    </location>
</feature>
<comment type="caution">
    <text evidence="3">The sequence shown here is derived from an EMBL/GenBank/DDBJ whole genome shotgun (WGS) entry which is preliminary data.</text>
</comment>
<dbReference type="EMBL" id="SUMC01000045">
    <property type="protein sequence ID" value="TKA04886.1"/>
    <property type="molecule type" value="Genomic_DNA"/>
</dbReference>
<dbReference type="OrthoDB" id="4216285at2"/>
<reference evidence="3 4" key="1">
    <citation type="submission" date="2019-04" db="EMBL/GenBank/DDBJ databases">
        <title>Streptomyces oryziradicis sp. nov., a novel actinomycete isolated from rhizosphere soil of rice (Oryza sativa L.).</title>
        <authorList>
            <person name="Li C."/>
        </authorList>
    </citation>
    <scope>NUCLEOTIDE SEQUENCE [LARGE SCALE GENOMIC DNA]</scope>
    <source>
        <strain evidence="3 4">NEAU-C40</strain>
    </source>
</reference>
<evidence type="ECO:0000313" key="3">
    <source>
        <dbReference type="EMBL" id="TKA04886.1"/>
    </source>
</evidence>
<accession>A0A4U0S6Y4</accession>
<feature type="transmembrane region" description="Helical" evidence="2">
    <location>
        <begin position="360"/>
        <end position="385"/>
    </location>
</feature>
<feature type="transmembrane region" description="Helical" evidence="2">
    <location>
        <begin position="144"/>
        <end position="166"/>
    </location>
</feature>
<name>A0A4U0S6Y4_9ACTN</name>
<gene>
    <name evidence="3" type="ORF">FCI23_33925</name>
</gene>
<feature type="transmembrane region" description="Helical" evidence="2">
    <location>
        <begin position="92"/>
        <end position="119"/>
    </location>
</feature>
<keyword evidence="2" id="KW-0812">Transmembrane</keyword>
<evidence type="ECO:0000313" key="4">
    <source>
        <dbReference type="Proteomes" id="UP000305778"/>
    </source>
</evidence>
<dbReference type="Proteomes" id="UP000305778">
    <property type="component" value="Unassembled WGS sequence"/>
</dbReference>
<keyword evidence="2" id="KW-1133">Transmembrane helix</keyword>
<proteinExistence type="predicted"/>
<dbReference type="AlphaFoldDB" id="A0A4U0S6Y4"/>
<evidence type="ECO:0000256" key="1">
    <source>
        <dbReference type="SAM" id="MobiDB-lite"/>
    </source>
</evidence>
<feature type="transmembrane region" description="Helical" evidence="2">
    <location>
        <begin position="20"/>
        <end position="40"/>
    </location>
</feature>
<feature type="region of interest" description="Disordered" evidence="1">
    <location>
        <begin position="173"/>
        <end position="193"/>
    </location>
</feature>
<keyword evidence="2" id="KW-0472">Membrane</keyword>
<sequence length="394" mass="39017">MFSLRVARGSRPTVLFRRLLVAGAAAGTGFLLLAILGYAVGHPGDSTSALVRLGWCVIPSAVTVHLAVVVARTEPNGRLRAGLAAAGLGQRGLPLLAAASTALNCVLGSAISLVVFLHLRGDISGSPFDGAAAGVLGAGHPLPFAAALTLLAAVPLIAATAAAVSLRPRQAAPVPAEAEPEEAEEAYADGSGAPSAVRAPAGLPWGAALTAIGLTIEVSGDGPTHPGSLIPLPGGLGAVAPAVLAGWALTAVGMVLSGPGLTHALGRLIAVYHPGALRLLAGRALQEEAHRVGRPLGVLCTVASAAYAVAGRYGLGPLTGFATVLVAVCATATALTATLEAKLARRHTTAALIQLGASTAFLRNAAALRAAVLLAVVVPLAWIVAKLAALPLGM</sequence>
<feature type="transmembrane region" description="Helical" evidence="2">
    <location>
        <begin position="52"/>
        <end position="71"/>
    </location>
</feature>
<evidence type="ECO:0000256" key="2">
    <source>
        <dbReference type="SAM" id="Phobius"/>
    </source>
</evidence>
<dbReference type="RefSeq" id="WP_136727961.1">
    <property type="nucleotide sequence ID" value="NZ_SUMC01000045.1"/>
</dbReference>
<organism evidence="3 4">
    <name type="scientific">Actinacidiphila oryziradicis</name>
    <dbReference type="NCBI Taxonomy" id="2571141"/>
    <lineage>
        <taxon>Bacteria</taxon>
        <taxon>Bacillati</taxon>
        <taxon>Actinomycetota</taxon>
        <taxon>Actinomycetes</taxon>
        <taxon>Kitasatosporales</taxon>
        <taxon>Streptomycetaceae</taxon>
        <taxon>Actinacidiphila</taxon>
    </lineage>
</organism>
<feature type="transmembrane region" description="Helical" evidence="2">
    <location>
        <begin position="321"/>
        <end position="339"/>
    </location>
</feature>